<evidence type="ECO:0000313" key="2">
    <source>
        <dbReference type="Proteomes" id="UP000295244"/>
    </source>
</evidence>
<dbReference type="SUPFAM" id="SSF51679">
    <property type="entry name" value="Bacterial luciferase-like"/>
    <property type="match status" value="1"/>
</dbReference>
<organism evidence="1 2">
    <name type="scientific">Rubrobacter taiwanensis</name>
    <dbReference type="NCBI Taxonomy" id="185139"/>
    <lineage>
        <taxon>Bacteria</taxon>
        <taxon>Bacillati</taxon>
        <taxon>Actinomycetota</taxon>
        <taxon>Rubrobacteria</taxon>
        <taxon>Rubrobacterales</taxon>
        <taxon>Rubrobacteraceae</taxon>
        <taxon>Rubrobacter</taxon>
    </lineage>
</organism>
<comment type="caution">
    <text evidence="1">The sequence shown here is derived from an EMBL/GenBank/DDBJ whole genome shotgun (WGS) entry which is preliminary data.</text>
</comment>
<name>A0A4R1BEE6_9ACTN</name>
<dbReference type="RefSeq" id="WP_132692465.1">
    <property type="nucleotide sequence ID" value="NZ_SKBU01000025.1"/>
</dbReference>
<gene>
    <name evidence="1" type="ORF">E0L93_12745</name>
</gene>
<proteinExistence type="predicted"/>
<dbReference type="EMBL" id="SKBU01000025">
    <property type="protein sequence ID" value="TCJ15453.1"/>
    <property type="molecule type" value="Genomic_DNA"/>
</dbReference>
<dbReference type="Proteomes" id="UP000295244">
    <property type="component" value="Unassembled WGS sequence"/>
</dbReference>
<reference evidence="1 2" key="1">
    <citation type="submission" date="2019-03" db="EMBL/GenBank/DDBJ databases">
        <title>Whole genome sequence of a novel Rubrobacter taiwanensis strain, isolated from Yellowstone National Park.</title>
        <authorList>
            <person name="Freed S."/>
            <person name="Ramaley R.F."/>
            <person name="Kyndt J.A."/>
        </authorList>
    </citation>
    <scope>NUCLEOTIDE SEQUENCE [LARGE SCALE GENOMIC DNA]</scope>
    <source>
        <strain evidence="1 2">Yellowstone</strain>
    </source>
</reference>
<dbReference type="InterPro" id="IPR036661">
    <property type="entry name" value="Luciferase-like_sf"/>
</dbReference>
<protein>
    <submittedName>
        <fullName evidence="1">Uncharacterized protein</fullName>
    </submittedName>
</protein>
<sequence length="78" mass="8217">MRGRLERLGEELGRDAGELEIGTIHRFRPGDSAEAMVGAARCFAEAGVDLLMLSAAPVNREVLAWISEEVAPALGGGP</sequence>
<keyword evidence="2" id="KW-1185">Reference proteome</keyword>
<accession>A0A4R1BEE6</accession>
<dbReference type="GO" id="GO:0016705">
    <property type="term" value="F:oxidoreductase activity, acting on paired donors, with incorporation or reduction of molecular oxygen"/>
    <property type="evidence" value="ECO:0007669"/>
    <property type="project" value="InterPro"/>
</dbReference>
<dbReference type="AlphaFoldDB" id="A0A4R1BEE6"/>
<evidence type="ECO:0000313" key="1">
    <source>
        <dbReference type="EMBL" id="TCJ15453.1"/>
    </source>
</evidence>